<keyword evidence="1" id="KW-1133">Transmembrane helix</keyword>
<dbReference type="AlphaFoldDB" id="A0AB39P312"/>
<evidence type="ECO:0000313" key="3">
    <source>
        <dbReference type="EMBL" id="XDQ25243.1"/>
    </source>
</evidence>
<dbReference type="InterPro" id="IPR027417">
    <property type="entry name" value="P-loop_NTPase"/>
</dbReference>
<dbReference type="PANTHER" id="PTHR46844:SF1">
    <property type="entry name" value="SLR5058 PROTEIN"/>
    <property type="match status" value="1"/>
</dbReference>
<protein>
    <submittedName>
        <fullName evidence="3">NACHT domain-containing NTPase</fullName>
    </submittedName>
</protein>
<dbReference type="InterPro" id="IPR007111">
    <property type="entry name" value="NACHT_NTPase"/>
</dbReference>
<feature type="transmembrane region" description="Helical" evidence="1">
    <location>
        <begin position="876"/>
        <end position="896"/>
    </location>
</feature>
<feature type="transmembrane region" description="Helical" evidence="1">
    <location>
        <begin position="908"/>
        <end position="929"/>
    </location>
</feature>
<dbReference type="EMBL" id="CP163435">
    <property type="protein sequence ID" value="XDQ25243.1"/>
    <property type="molecule type" value="Genomic_DNA"/>
</dbReference>
<organism evidence="3">
    <name type="scientific">Streptomyces sp. R21</name>
    <dbReference type="NCBI Taxonomy" id="3238627"/>
    <lineage>
        <taxon>Bacteria</taxon>
        <taxon>Bacillati</taxon>
        <taxon>Actinomycetota</taxon>
        <taxon>Actinomycetes</taxon>
        <taxon>Kitasatosporales</taxon>
        <taxon>Streptomycetaceae</taxon>
        <taxon>Streptomyces</taxon>
    </lineage>
</organism>
<gene>
    <name evidence="3" type="ORF">AB5J56_11365</name>
</gene>
<accession>A0AB39P312</accession>
<proteinExistence type="predicted"/>
<dbReference type="Gene3D" id="3.40.50.300">
    <property type="entry name" value="P-loop containing nucleotide triphosphate hydrolases"/>
    <property type="match status" value="1"/>
</dbReference>
<evidence type="ECO:0000256" key="1">
    <source>
        <dbReference type="SAM" id="Phobius"/>
    </source>
</evidence>
<feature type="domain" description="NACHT" evidence="2">
    <location>
        <begin position="112"/>
        <end position="224"/>
    </location>
</feature>
<dbReference type="PROSITE" id="PS50837">
    <property type="entry name" value="NACHT"/>
    <property type="match status" value="1"/>
</dbReference>
<dbReference type="RefSeq" id="WP_369232568.1">
    <property type="nucleotide sequence ID" value="NZ_CP163435.1"/>
</dbReference>
<feature type="transmembrane region" description="Helical" evidence="1">
    <location>
        <begin position="988"/>
        <end position="1006"/>
    </location>
</feature>
<keyword evidence="1" id="KW-0812">Transmembrane</keyword>
<evidence type="ECO:0000259" key="2">
    <source>
        <dbReference type="PROSITE" id="PS50837"/>
    </source>
</evidence>
<dbReference type="PANTHER" id="PTHR46844">
    <property type="entry name" value="SLR5058 PROTEIN"/>
    <property type="match status" value="1"/>
</dbReference>
<reference evidence="3" key="1">
    <citation type="submission" date="2024-07" db="EMBL/GenBank/DDBJ databases">
        <authorList>
            <person name="Yu S.T."/>
        </authorList>
    </citation>
    <scope>NUCLEOTIDE SEQUENCE</scope>
    <source>
        <strain evidence="3">R21</strain>
    </source>
</reference>
<name>A0AB39P312_9ACTN</name>
<dbReference type="SUPFAM" id="SSF52540">
    <property type="entry name" value="P-loop containing nucleoside triphosphate hydrolases"/>
    <property type="match status" value="1"/>
</dbReference>
<sequence length="1029" mass="113132">MGDRLHTWLPAAAAFVLGVLALKLKDVFKRLVDLAGTALYNRLAGSALLARTALRRYTVKVYERHHRFSVSFRPEEARALDMASVYVPLRTATGFGAAAEVGEAAVTLGDARRTVVLGVPGAGKTMLLRHTALAWARQRYRPDLLPERTWYDPRRRHRVDLGTPTDIPVLLSLRSVDLADGDLVHHIVGHFAEHGFPKADKWVARALDEGRLALYFDGLDEVPTGQRPQVAAAIRTFMTVYGQCRAVVTCRVAVYRGEFNEETDRTLRVEELDDRLVGRFLGAWPWPPTLEPDTVDQLLGALRDTPQLMTLARNPLLLTMIAYLYSYEYAGTGQVLPHNRADFYEQVIVSLLRDRQRDAHFVQPVKRAALQRLALAAQDVPPDAYDRLAMPYDKVLPVLRETLERYGRPVDGAEDMLGEIVDRSGLLLSVDNGERFQFAHLTLQEYLAATALAGEAAALRERYRRDPEVWRETVRLWCGVVSRDCSHVVREILAADPLLAFQCLADAQVVDEALADEIVTMFLERLGNGAAPAEGSERDAVVAAFGLVAADRRPRGVAVFELLRATAEHSDDAGRARAALHALAATHLPRAARFLASRLTQLPEAKAALASMGDVAVAAVHDRELDLPGELVAEMLWAIRTPKAIHSLGELLRSDDLAIAHDAAFRLADLVRDRELAVVQRNISSELAWISRYLPGWGEFFWVTGPYRERGDWLGSRGIFSVVAKLLRQAAESGATPPPGVEPDPRIVVPLALVDYGGAGPRMLSLPDELVDPTLYADLDAFFGDAGGWARSLGQGRRGLAHLGIRVFSFGAPDETGAELGRRLVAAAGLSEARVRLLGWLRPDLCLCAVRLLTDTGIARHESWRSGTTRLRESEFAVRFSALLALYVMLSIAPWARAGAVLVGGWSWGVQGWLGIAFLALNVGGPAYFRFLGAGRRLWAPLDPARGALARENDDQARRRELWTGTVCVVPLGACIALAEWWGTWPSTALGVALFTGVIVLLTPLATPRALEKFLDEGLPSRVLPLVQE</sequence>
<keyword evidence="1" id="KW-0472">Membrane</keyword>
<feature type="transmembrane region" description="Helical" evidence="1">
    <location>
        <begin position="6"/>
        <end position="24"/>
    </location>
</feature>